<dbReference type="GO" id="GO:0006518">
    <property type="term" value="P:peptide metabolic process"/>
    <property type="evidence" value="ECO:0007669"/>
    <property type="project" value="UniProtKB-ARBA"/>
</dbReference>
<dbReference type="SFLD" id="SFLDS00001">
    <property type="entry name" value="Enolase"/>
    <property type="match status" value="1"/>
</dbReference>
<dbReference type="Pfam" id="PF02746">
    <property type="entry name" value="MR_MLE_N"/>
    <property type="match status" value="1"/>
</dbReference>
<feature type="domain" description="Mandelate racemase/muconate lactonizing enzyme C-terminal" evidence="6">
    <location>
        <begin position="152"/>
        <end position="249"/>
    </location>
</feature>
<dbReference type="InterPro" id="IPR013342">
    <property type="entry name" value="Mandelate_racemase_C"/>
</dbReference>
<dbReference type="InterPro" id="IPR029065">
    <property type="entry name" value="Enolase_C-like"/>
</dbReference>
<dbReference type="EC" id="5.1.1.-" evidence="7"/>
<sequence length="380" mass="40993">MTQREREPDMPIRLKRMDFFPVAIPLKRPMKMSGTTVAFAENLFVRVESDDGTVGWGEAASAPTMTGETLGGMIAAAKMIWEQIKDCDLRFRASLIAQIHSAVYGNSSAKSAVEMSVLDLLGRSYDISIGELLGGRYRTFLEPMWMLGHTKPEDDIREAKEQSDHGYRFFKLKVGTKSLEGDIAAILGVREAIGKSKKLCADANGGLSYQAAKSLIHETAAAQLIYLEQPLPDTAITDLAKLNQMNITPIGVDESIHSRHDIEKYSACDAAAGISLKLIKIGGLIESMACAKRASELGLSINIAAKVAETSLASAAAAHAAAAIESFEWGISLTHIYLECDPVKNPMAIENGLVTVPHGPGLGIDIDETVLRRYSVSGSI</sequence>
<reference evidence="7 8" key="1">
    <citation type="submission" date="2018-06" db="EMBL/GenBank/DDBJ databases">
        <authorList>
            <consortium name="Pathogen Informatics"/>
            <person name="Doyle S."/>
        </authorList>
    </citation>
    <scope>NUCLEOTIDE SEQUENCE [LARGE SCALE GENOMIC DNA]</scope>
    <source>
        <strain evidence="7 8">NCTC12722</strain>
    </source>
</reference>
<comment type="cofactor">
    <cofactor evidence="1">
        <name>Mg(2+)</name>
        <dbReference type="ChEBI" id="CHEBI:18420"/>
    </cofactor>
</comment>
<dbReference type="SFLD" id="SFLDF00009">
    <property type="entry name" value="o-succinylbenzoate_synthase"/>
    <property type="match status" value="1"/>
</dbReference>
<evidence type="ECO:0000256" key="1">
    <source>
        <dbReference type="ARBA" id="ARBA00001946"/>
    </source>
</evidence>
<keyword evidence="5 7" id="KW-0413">Isomerase</keyword>
<evidence type="ECO:0000259" key="6">
    <source>
        <dbReference type="SMART" id="SM00922"/>
    </source>
</evidence>
<keyword evidence="4" id="KW-0460">Magnesium</keyword>
<proteinExistence type="inferred from homology"/>
<dbReference type="Pfam" id="PF13378">
    <property type="entry name" value="MR_MLE_C"/>
    <property type="match status" value="1"/>
</dbReference>
<evidence type="ECO:0000256" key="5">
    <source>
        <dbReference type="ARBA" id="ARBA00023235"/>
    </source>
</evidence>
<dbReference type="EMBL" id="UIGB01000001">
    <property type="protein sequence ID" value="SUU86141.1"/>
    <property type="molecule type" value="Genomic_DNA"/>
</dbReference>
<dbReference type="GO" id="GO:0016854">
    <property type="term" value="F:racemase and epimerase activity"/>
    <property type="evidence" value="ECO:0007669"/>
    <property type="project" value="UniProtKB-ARBA"/>
</dbReference>
<dbReference type="GO" id="GO:0046872">
    <property type="term" value="F:metal ion binding"/>
    <property type="evidence" value="ECO:0007669"/>
    <property type="project" value="UniProtKB-KW"/>
</dbReference>
<gene>
    <name evidence="7" type="primary">ykfB</name>
    <name evidence="7" type="ORF">NCTC12722_03363</name>
</gene>
<dbReference type="PANTHER" id="PTHR48073:SF2">
    <property type="entry name" value="O-SUCCINYLBENZOATE SYNTHASE"/>
    <property type="match status" value="1"/>
</dbReference>
<dbReference type="InterPro" id="IPR036849">
    <property type="entry name" value="Enolase-like_C_sf"/>
</dbReference>
<dbReference type="OrthoDB" id="9802699at2"/>
<evidence type="ECO:0000256" key="3">
    <source>
        <dbReference type="ARBA" id="ARBA00022723"/>
    </source>
</evidence>
<dbReference type="SMART" id="SM00922">
    <property type="entry name" value="MR_MLE"/>
    <property type="match status" value="1"/>
</dbReference>
<dbReference type="Proteomes" id="UP000254343">
    <property type="component" value="Unassembled WGS sequence"/>
</dbReference>
<name>A0A380WB09_AFIFE</name>
<keyword evidence="3" id="KW-0479">Metal-binding</keyword>
<dbReference type="Gene3D" id="3.30.390.10">
    <property type="entry name" value="Enolase-like, N-terminal domain"/>
    <property type="match status" value="1"/>
</dbReference>
<evidence type="ECO:0000313" key="7">
    <source>
        <dbReference type="EMBL" id="SUU86141.1"/>
    </source>
</evidence>
<evidence type="ECO:0000256" key="2">
    <source>
        <dbReference type="ARBA" id="ARBA00008031"/>
    </source>
</evidence>
<dbReference type="SUPFAM" id="SSF51604">
    <property type="entry name" value="Enolase C-terminal domain-like"/>
    <property type="match status" value="1"/>
</dbReference>
<dbReference type="InterPro" id="IPR029017">
    <property type="entry name" value="Enolase-like_N"/>
</dbReference>
<evidence type="ECO:0000256" key="4">
    <source>
        <dbReference type="ARBA" id="ARBA00022842"/>
    </source>
</evidence>
<organism evidence="7 8">
    <name type="scientific">Afipia felis</name>
    <name type="common">Cat scratch disease bacillus</name>
    <dbReference type="NCBI Taxonomy" id="1035"/>
    <lineage>
        <taxon>Bacteria</taxon>
        <taxon>Pseudomonadati</taxon>
        <taxon>Pseudomonadota</taxon>
        <taxon>Alphaproteobacteria</taxon>
        <taxon>Hyphomicrobiales</taxon>
        <taxon>Nitrobacteraceae</taxon>
        <taxon>Afipia</taxon>
    </lineage>
</organism>
<accession>A0A380WB09</accession>
<dbReference type="AlphaFoldDB" id="A0A380WB09"/>
<dbReference type="Gene3D" id="3.20.20.120">
    <property type="entry name" value="Enolase-like C-terminal domain"/>
    <property type="match status" value="1"/>
</dbReference>
<protein>
    <submittedName>
        <fullName evidence="7">L-Ala-D/L-Glu epimerase</fullName>
        <ecNumber evidence="7">5.1.1.-</ecNumber>
    </submittedName>
</protein>
<evidence type="ECO:0000313" key="8">
    <source>
        <dbReference type="Proteomes" id="UP000254343"/>
    </source>
</evidence>
<dbReference type="InterPro" id="IPR013341">
    <property type="entry name" value="Mandelate_racemase_N_dom"/>
</dbReference>
<dbReference type="FunFam" id="3.30.390.10:FF:000009">
    <property type="entry name" value="Hydrophobic dipeptide epimerase"/>
    <property type="match status" value="1"/>
</dbReference>
<dbReference type="SUPFAM" id="SSF54826">
    <property type="entry name" value="Enolase N-terminal domain-like"/>
    <property type="match status" value="1"/>
</dbReference>
<dbReference type="PANTHER" id="PTHR48073">
    <property type="entry name" value="O-SUCCINYLBENZOATE SYNTHASE-RELATED"/>
    <property type="match status" value="1"/>
</dbReference>
<comment type="similarity">
    <text evidence="2">Belongs to the mandelate racemase/muconate lactonizing enzyme family.</text>
</comment>
<dbReference type="SFLD" id="SFLDG00180">
    <property type="entry name" value="muconate_cycloisomerase"/>
    <property type="match status" value="1"/>
</dbReference>